<dbReference type="GO" id="GO:0042254">
    <property type="term" value="P:ribosome biogenesis"/>
    <property type="evidence" value="ECO:0007669"/>
    <property type="project" value="TreeGrafter"/>
</dbReference>
<reference evidence="2" key="1">
    <citation type="submission" date="2015-11" db="EMBL/GenBank/DDBJ databases">
        <title>De novo transcriptome assembly of four potential Pierce s Disease insect vectors from Arizona vineyards.</title>
        <authorList>
            <person name="Tassone E.E."/>
        </authorList>
    </citation>
    <scope>NUCLEOTIDE SEQUENCE</scope>
</reference>
<gene>
    <name evidence="2" type="ORF">g.40153</name>
</gene>
<dbReference type="PANTHER" id="PTHR15682">
    <property type="entry name" value="UNHEALTHY RIBOSOME BIOGENESIS PROTEIN 2 HOMOLOG"/>
    <property type="match status" value="1"/>
</dbReference>
<sequence length="1150" mass="129006">NIHKVTQQRNELKLRLVKFILPALLKLKFNIKESVKFHSLLEELIIGEDTEAFCNAFKYSTSRNIPDYIKAIVKHITENDTKCDVVVLNSMILDVYVHSCMKLTGAETNYLSLFYILTSVAGFKLQLPYEVPSACGERSPNLQVLSELVAVLQKYNISASSESEEGVLSDFLIVIVNQLISEEFQLSADLLRAVYGLFQVYPESVKIVFYGFTKRFMFVKKENSEILSVYNSLVEEVIKIFADLNQLEKFFSSFFHKAFLLSKEHDFTKLSCETVLTSGFFKVLSEKLPSLTGNQLKTIIGRLEKTFLKDCVLELESGNPTDGNFCLIVEMMVQVVCHVLDNACVVMPTRWNTLDGELSQLILSVQRFGVAALKTSENEFLSCFLRLVRTLADIELIMNQYVISLSSTAILPKVKTKDKSGSVFNLAKSHGFLTPPDWKRIAELVMESYDQRLKHCWYDLLLQKYVRLGDVDVVTHLVLSADSEWQWRSVEQLSACVPQKQLELYADHLVSTDSLSADRLASLSNVNVLKNRALRVAMSFQTLKRMSKWIPDKSALSRNMMKLVDIHSVIKHEVGGLSGAAGEKSQAMDVMVNAVAEVMNKCPWDDQPLVVNEEVKEHLAELLDLLTMMRPCGLKIETKQIVFIVLVGITYDLRSEDKLLHCILQNILGCLDDSGSLVADTLDRRVLVTWLASVVPPGYTARRQLAQLTVSKVVTTLDRCVDGMTSVVQEDVDLLCAMLQTLIQVHGSKTLKNKEDFSKLVKQLVFIVSSVVVKKPKAKFIRLYTAALKAEYAYFKEKSPTLLQHLPVYLEILFKKLAEQSLVESDATELVDFALSIKTSVDPGVIDNTKTFLVQELCKVDPCPILCYPSTVKNFLESLPTESFEELLNAIYKNQCESLTKGEEMCSVSSVCSKWNLILSAQLDKDRTKLLLRHKMLTKVLSDCQSLLEQDSTRVQPVVLQLLHSVSSSKSVVLASKLLDHILVIVGLAPTDSAAHLLPDALAVLGALLHSQSELIYDRIPAFLQRLRALVRSLVLLAAADSANSVAYDGVTTDSVNQLTRIIKSMTDQHAKHFARIAPYLIADLLQLLVTHTIQTSVKYELQNCVCSLLSICDQHGTQQLQNLLPVGATELFKVVSSLFRRSYKYTGKV</sequence>
<dbReference type="InterPro" id="IPR016024">
    <property type="entry name" value="ARM-type_fold"/>
</dbReference>
<feature type="non-terminal residue" evidence="2">
    <location>
        <position position="1"/>
    </location>
</feature>
<dbReference type="InterPro" id="IPR052609">
    <property type="entry name" value="Ribosome_Biogenesis_Reg"/>
</dbReference>
<feature type="domain" description="Nucleolar 27S pre-rRNA processing Urb2/Npa2 C-terminal" evidence="1">
    <location>
        <begin position="959"/>
        <end position="1149"/>
    </location>
</feature>
<dbReference type="InterPro" id="IPR018849">
    <property type="entry name" value="Urb2/Npa2_C"/>
</dbReference>
<dbReference type="AlphaFoldDB" id="A0A1B6KKY3"/>
<name>A0A1B6KKY3_9HEMI</name>
<organism evidence="2">
    <name type="scientific">Graphocephala atropunctata</name>
    <dbReference type="NCBI Taxonomy" id="36148"/>
    <lineage>
        <taxon>Eukaryota</taxon>
        <taxon>Metazoa</taxon>
        <taxon>Ecdysozoa</taxon>
        <taxon>Arthropoda</taxon>
        <taxon>Hexapoda</taxon>
        <taxon>Insecta</taxon>
        <taxon>Pterygota</taxon>
        <taxon>Neoptera</taxon>
        <taxon>Paraneoptera</taxon>
        <taxon>Hemiptera</taxon>
        <taxon>Auchenorrhyncha</taxon>
        <taxon>Membracoidea</taxon>
        <taxon>Cicadellidae</taxon>
        <taxon>Cicadellinae</taxon>
        <taxon>Cicadellini</taxon>
        <taxon>Graphocephala</taxon>
    </lineage>
</organism>
<protein>
    <recommendedName>
        <fullName evidence="1">Nucleolar 27S pre-rRNA processing Urb2/Npa2 C-terminal domain-containing protein</fullName>
    </recommendedName>
</protein>
<evidence type="ECO:0000259" key="1">
    <source>
        <dbReference type="Pfam" id="PF10441"/>
    </source>
</evidence>
<evidence type="ECO:0000313" key="2">
    <source>
        <dbReference type="EMBL" id="JAT12103.1"/>
    </source>
</evidence>
<dbReference type="GO" id="GO:0005730">
    <property type="term" value="C:nucleolus"/>
    <property type="evidence" value="ECO:0007669"/>
    <property type="project" value="TreeGrafter"/>
</dbReference>
<dbReference type="PANTHER" id="PTHR15682:SF2">
    <property type="entry name" value="UNHEALTHY RIBOSOME BIOGENESIS PROTEIN 2 HOMOLOG"/>
    <property type="match status" value="1"/>
</dbReference>
<dbReference type="Pfam" id="PF10441">
    <property type="entry name" value="Urb2"/>
    <property type="match status" value="1"/>
</dbReference>
<dbReference type="SUPFAM" id="SSF48371">
    <property type="entry name" value="ARM repeat"/>
    <property type="match status" value="1"/>
</dbReference>
<dbReference type="EMBL" id="GEBQ01027874">
    <property type="protein sequence ID" value="JAT12103.1"/>
    <property type="molecule type" value="Transcribed_RNA"/>
</dbReference>
<accession>A0A1B6KKY3</accession>
<proteinExistence type="predicted"/>